<dbReference type="RefSeq" id="WP_090413035.1">
    <property type="nucleotide sequence ID" value="NZ_CAUFHM010000002.1"/>
</dbReference>
<keyword evidence="3" id="KW-1133">Transmembrane helix</keyword>
<feature type="transmembrane region" description="Helical" evidence="3">
    <location>
        <begin position="68"/>
        <end position="91"/>
    </location>
</feature>
<keyword evidence="3" id="KW-0812">Transmembrane</keyword>
<proteinExistence type="predicted"/>
<organism evidence="4 5">
    <name type="scientific">Eubacterium callanderi</name>
    <dbReference type="NCBI Taxonomy" id="53442"/>
    <lineage>
        <taxon>Bacteria</taxon>
        <taxon>Bacillati</taxon>
        <taxon>Bacillota</taxon>
        <taxon>Clostridia</taxon>
        <taxon>Eubacteriales</taxon>
        <taxon>Eubacteriaceae</taxon>
        <taxon>Eubacterium</taxon>
    </lineage>
</organism>
<feature type="transmembrane region" description="Helical" evidence="3">
    <location>
        <begin position="97"/>
        <end position="116"/>
    </location>
</feature>
<evidence type="ECO:0000256" key="2">
    <source>
        <dbReference type="SAM" id="MobiDB-lite"/>
    </source>
</evidence>
<keyword evidence="1" id="KW-0175">Coiled coil</keyword>
<name>A0A1I5K5J1_9FIRM</name>
<keyword evidence="3" id="KW-0472">Membrane</keyword>
<dbReference type="Proteomes" id="UP000586254">
    <property type="component" value="Unassembled WGS sequence"/>
</dbReference>
<comment type="caution">
    <text evidence="4">The sequence shown here is derived from an EMBL/GenBank/DDBJ whole genome shotgun (WGS) entry which is preliminary data.</text>
</comment>
<feature type="region of interest" description="Disordered" evidence="2">
    <location>
        <begin position="272"/>
        <end position="315"/>
    </location>
</feature>
<evidence type="ECO:0000256" key="3">
    <source>
        <dbReference type="SAM" id="Phobius"/>
    </source>
</evidence>
<reference evidence="4 5" key="1">
    <citation type="submission" date="2020-07" db="EMBL/GenBank/DDBJ databases">
        <title>Organ Donor 1.</title>
        <authorList>
            <person name="Marsh A.J."/>
            <person name="Azcarate-Peril M.A."/>
        </authorList>
    </citation>
    <scope>NUCLEOTIDE SEQUENCE [LARGE SCALE GENOMIC DNA]</scope>
    <source>
        <strain evidence="4 5">AMC0717</strain>
    </source>
</reference>
<protein>
    <submittedName>
        <fullName evidence="4">Uncharacterized protein</fullName>
    </submittedName>
</protein>
<evidence type="ECO:0000256" key="1">
    <source>
        <dbReference type="SAM" id="Coils"/>
    </source>
</evidence>
<sequence length="504" mass="57300">MAEKSEKLGLLLLFDCIAVILSTYGVLLLFQFVSHDVDTNVMIVSCFFAGIKILMMGIGDITGLSKKLVIAIVFIVVADIIVFGINYFMAFSISSKLLLITAVADIVVILISHLIWGKVFGVSGHSEKKERKEWLSNRDEDQDEEEYDDIFESLVTKDGNTDEIDTAAVNAGIEEPYEEEEALFEDDEEFEDEEFEDFEDEELFEEYDEDEIEEEYFEEVEESIEEADEEEDDEDTYLDEEAFKSLLINDDDLTSLEPEEIDNDDVEEIVAEEEHPEEVIDEEVETEVAEEIEEEPTVDEKAAEDVSEEEADDNEAVSVADLFGAGTSSADQLDSAISPEQKEDFAAIEERLGALLTEINSSTKGTEKLQKTVSDFKQELDNLTPITTDTDILKTGDVIRDKLKTIIDKQFIVDEVLDDLIRLSKQINKRIDDLDTIEADLTRRKEILDQKELMYMSRKPVEFEDVEVQILPDEVLLESDDSEIIIDQGDLEAIKQYLKEHPDL</sequence>
<feature type="transmembrane region" description="Helical" evidence="3">
    <location>
        <begin position="39"/>
        <end position="56"/>
    </location>
</feature>
<feature type="transmembrane region" description="Helical" evidence="3">
    <location>
        <begin position="12"/>
        <end position="33"/>
    </location>
</feature>
<feature type="compositionally biased region" description="Acidic residues" evidence="2">
    <location>
        <begin position="305"/>
        <end position="315"/>
    </location>
</feature>
<gene>
    <name evidence="4" type="ORF">H0N91_19890</name>
</gene>
<feature type="coiled-coil region" evidence="1">
    <location>
        <begin position="213"/>
        <end position="240"/>
    </location>
</feature>
<dbReference type="AlphaFoldDB" id="A0A1I5K5J1"/>
<feature type="compositionally biased region" description="Acidic residues" evidence="2">
    <location>
        <begin position="272"/>
        <end position="297"/>
    </location>
</feature>
<evidence type="ECO:0000313" key="4">
    <source>
        <dbReference type="EMBL" id="NZA40325.1"/>
    </source>
</evidence>
<evidence type="ECO:0000313" key="5">
    <source>
        <dbReference type="Proteomes" id="UP000586254"/>
    </source>
</evidence>
<accession>A0A1I5K5J1</accession>
<dbReference type="EMBL" id="JACCKS010000044">
    <property type="protein sequence ID" value="NZA40325.1"/>
    <property type="molecule type" value="Genomic_DNA"/>
</dbReference>